<accession>A0A9D1UQ89</accession>
<dbReference type="EMBL" id="DXFZ01000049">
    <property type="protein sequence ID" value="HIW95653.1"/>
    <property type="molecule type" value="Genomic_DNA"/>
</dbReference>
<organism evidence="1 2">
    <name type="scientific">Candidatus Corynebacterium gallistercoris</name>
    <dbReference type="NCBI Taxonomy" id="2838530"/>
    <lineage>
        <taxon>Bacteria</taxon>
        <taxon>Bacillati</taxon>
        <taxon>Actinomycetota</taxon>
        <taxon>Actinomycetes</taxon>
        <taxon>Mycobacteriales</taxon>
        <taxon>Corynebacteriaceae</taxon>
        <taxon>Corynebacterium</taxon>
    </lineage>
</organism>
<evidence type="ECO:0000313" key="2">
    <source>
        <dbReference type="Proteomes" id="UP000824189"/>
    </source>
</evidence>
<sequence>MNPEETFVWASTILPGEPTFASHRVAESFPEFAMAQVELPENEASPAETVIMTVDAARIEPGLETEDGSDLRVELITVVAGGGGVAKKILAHAATMISQDPFHYTPQPGTLLPKMTQGIDENITTPHGLLVVPFVWADGVPHVHEVASSGGGRHAKQDTPEVEFTHPGRLTVVAQVVMLTDEEYEIARTQGVEALQQHVVATGVNLNDVYR</sequence>
<proteinExistence type="predicted"/>
<evidence type="ECO:0000313" key="1">
    <source>
        <dbReference type="EMBL" id="HIW95653.1"/>
    </source>
</evidence>
<reference evidence="1" key="2">
    <citation type="submission" date="2021-04" db="EMBL/GenBank/DDBJ databases">
        <authorList>
            <person name="Gilroy R."/>
        </authorList>
    </citation>
    <scope>NUCLEOTIDE SEQUENCE</scope>
    <source>
        <strain evidence="1">4376</strain>
    </source>
</reference>
<protein>
    <submittedName>
        <fullName evidence="1">Suppressor of fused domain protein</fullName>
    </submittedName>
</protein>
<comment type="caution">
    <text evidence="1">The sequence shown here is derived from an EMBL/GenBank/DDBJ whole genome shotgun (WGS) entry which is preliminary data.</text>
</comment>
<gene>
    <name evidence="1" type="ORF">H9867_04100</name>
</gene>
<dbReference type="AlphaFoldDB" id="A0A9D1UQ89"/>
<reference evidence="1" key="1">
    <citation type="journal article" date="2021" name="PeerJ">
        <title>Extensive microbial diversity within the chicken gut microbiome revealed by metagenomics and culture.</title>
        <authorList>
            <person name="Gilroy R."/>
            <person name="Ravi A."/>
            <person name="Getino M."/>
            <person name="Pursley I."/>
            <person name="Horton D.L."/>
            <person name="Alikhan N.F."/>
            <person name="Baker D."/>
            <person name="Gharbi K."/>
            <person name="Hall N."/>
            <person name="Watson M."/>
            <person name="Adriaenssens E.M."/>
            <person name="Foster-Nyarko E."/>
            <person name="Jarju S."/>
            <person name="Secka A."/>
            <person name="Antonio M."/>
            <person name="Oren A."/>
            <person name="Chaudhuri R.R."/>
            <person name="La Ragione R."/>
            <person name="Hildebrand F."/>
            <person name="Pallen M.J."/>
        </authorList>
    </citation>
    <scope>NUCLEOTIDE SEQUENCE</scope>
    <source>
        <strain evidence="1">4376</strain>
    </source>
</reference>
<dbReference type="Proteomes" id="UP000824189">
    <property type="component" value="Unassembled WGS sequence"/>
</dbReference>
<name>A0A9D1UQ89_9CORY</name>